<comment type="caution">
    <text evidence="1">The sequence shown here is derived from an EMBL/GenBank/DDBJ whole genome shotgun (WGS) entry which is preliminary data.</text>
</comment>
<feature type="non-terminal residue" evidence="1">
    <location>
        <position position="1"/>
    </location>
</feature>
<evidence type="ECO:0000313" key="1">
    <source>
        <dbReference type="EMBL" id="RDY13793.1"/>
    </source>
</evidence>
<sequence>MSPYRIVFGKACHLLVELEHKAYWRKFQLQELDELRLETYENAKIYKQKVKQFHNQRILKKDFHIGQKVLLFNSRLKLITGQRASSQAIP</sequence>
<dbReference type="OrthoDB" id="1723222at2759"/>
<organism evidence="1 2">
    <name type="scientific">Mucuna pruriens</name>
    <name type="common">Velvet bean</name>
    <name type="synonym">Dolichos pruriens</name>
    <dbReference type="NCBI Taxonomy" id="157652"/>
    <lineage>
        <taxon>Eukaryota</taxon>
        <taxon>Viridiplantae</taxon>
        <taxon>Streptophyta</taxon>
        <taxon>Embryophyta</taxon>
        <taxon>Tracheophyta</taxon>
        <taxon>Spermatophyta</taxon>
        <taxon>Magnoliopsida</taxon>
        <taxon>eudicotyledons</taxon>
        <taxon>Gunneridae</taxon>
        <taxon>Pentapetalae</taxon>
        <taxon>rosids</taxon>
        <taxon>fabids</taxon>
        <taxon>Fabales</taxon>
        <taxon>Fabaceae</taxon>
        <taxon>Papilionoideae</taxon>
        <taxon>50 kb inversion clade</taxon>
        <taxon>NPAAA clade</taxon>
        <taxon>indigoferoid/millettioid clade</taxon>
        <taxon>Phaseoleae</taxon>
        <taxon>Mucuna</taxon>
    </lineage>
</organism>
<keyword evidence="2" id="KW-1185">Reference proteome</keyword>
<protein>
    <submittedName>
        <fullName evidence="1">Uncharacterized protein</fullName>
    </submittedName>
</protein>
<accession>A0A371IFM9</accession>
<gene>
    <name evidence="1" type="ORF">CR513_01240</name>
</gene>
<reference evidence="1" key="1">
    <citation type="submission" date="2018-05" db="EMBL/GenBank/DDBJ databases">
        <title>Draft genome of Mucuna pruriens seed.</title>
        <authorList>
            <person name="Nnadi N.E."/>
            <person name="Vos R."/>
            <person name="Hasami M.H."/>
            <person name="Devisetty U.K."/>
            <person name="Aguiy J.C."/>
        </authorList>
    </citation>
    <scope>NUCLEOTIDE SEQUENCE [LARGE SCALE GENOMIC DNA]</scope>
    <source>
        <strain evidence="1">JCA_2017</strain>
    </source>
</reference>
<dbReference type="Proteomes" id="UP000257109">
    <property type="component" value="Unassembled WGS sequence"/>
</dbReference>
<evidence type="ECO:0000313" key="2">
    <source>
        <dbReference type="Proteomes" id="UP000257109"/>
    </source>
</evidence>
<name>A0A371IFM9_MUCPR</name>
<dbReference type="EMBL" id="QJKJ01000199">
    <property type="protein sequence ID" value="RDY13793.1"/>
    <property type="molecule type" value="Genomic_DNA"/>
</dbReference>
<proteinExistence type="predicted"/>
<dbReference type="AlphaFoldDB" id="A0A371IFM9"/>